<dbReference type="AlphaFoldDB" id="A0A7W8JTN6"/>
<dbReference type="EMBL" id="JACHFL010000002">
    <property type="protein sequence ID" value="MBB5361758.1"/>
    <property type="molecule type" value="Genomic_DNA"/>
</dbReference>
<dbReference type="RefSeq" id="WP_229789759.1">
    <property type="nucleotide sequence ID" value="NZ_JACHFL010000002.1"/>
</dbReference>
<keyword evidence="2" id="KW-1185">Reference proteome</keyword>
<evidence type="ECO:0000313" key="2">
    <source>
        <dbReference type="Proteomes" id="UP000552709"/>
    </source>
</evidence>
<accession>A0A7W8JTN6</accession>
<dbReference type="Proteomes" id="UP000552709">
    <property type="component" value="Unassembled WGS sequence"/>
</dbReference>
<proteinExistence type="predicted"/>
<comment type="caution">
    <text evidence="1">The sequence shown here is derived from an EMBL/GenBank/DDBJ whole genome shotgun (WGS) entry which is preliminary data.</text>
</comment>
<dbReference type="PROSITE" id="PS51257">
    <property type="entry name" value="PROKAR_LIPOPROTEIN"/>
    <property type="match status" value="1"/>
</dbReference>
<gene>
    <name evidence="1" type="ORF">HNQ08_000843</name>
</gene>
<name>A0A7W8JTN6_9DEIO</name>
<keyword evidence="1" id="KW-0449">Lipoprotein</keyword>
<evidence type="ECO:0000313" key="1">
    <source>
        <dbReference type="EMBL" id="MBB5361758.1"/>
    </source>
</evidence>
<sequence length="135" mass="14300">MKAGLLLLPAMLLSGCQAPRPDPEAAQQIADLSARIDALEGEVSELKARRPNSSTPSAGDVTARAAAQNCAIALARALELFRQSSLGNRYPGPSQVVLPDACEGQRLGWKKLEAGQYTFAITNRNGEVLAQQSGR</sequence>
<organism evidence="1 2">
    <name type="scientific">Deinococcus humi</name>
    <dbReference type="NCBI Taxonomy" id="662880"/>
    <lineage>
        <taxon>Bacteria</taxon>
        <taxon>Thermotogati</taxon>
        <taxon>Deinococcota</taxon>
        <taxon>Deinococci</taxon>
        <taxon>Deinococcales</taxon>
        <taxon>Deinococcaceae</taxon>
        <taxon>Deinococcus</taxon>
    </lineage>
</organism>
<reference evidence="1 2" key="1">
    <citation type="submission" date="2020-08" db="EMBL/GenBank/DDBJ databases">
        <title>Genomic Encyclopedia of Type Strains, Phase IV (KMG-IV): sequencing the most valuable type-strain genomes for metagenomic binning, comparative biology and taxonomic classification.</title>
        <authorList>
            <person name="Goeker M."/>
        </authorList>
    </citation>
    <scope>NUCLEOTIDE SEQUENCE [LARGE SCALE GENOMIC DNA]</scope>
    <source>
        <strain evidence="1 2">DSM 27939</strain>
    </source>
</reference>
<protein>
    <submittedName>
        <fullName evidence="1">Outer membrane murein-binding lipoprotein Lpp</fullName>
    </submittedName>
</protein>